<keyword evidence="2" id="KW-0808">Transferase</keyword>
<evidence type="ECO:0000313" key="3">
    <source>
        <dbReference type="Proteomes" id="UP001322664"/>
    </source>
</evidence>
<keyword evidence="3" id="KW-1185">Reference proteome</keyword>
<reference evidence="2 3" key="1">
    <citation type="submission" date="2023-09" db="EMBL/GenBank/DDBJ databases">
        <authorList>
            <person name="Page C.A."/>
            <person name="Perez-Diaz I.M."/>
        </authorList>
    </citation>
    <scope>NUCLEOTIDE SEQUENCE [LARGE SCALE GENOMIC DNA]</scope>
    <source>
        <strain evidence="2 3">Ll15</strain>
    </source>
</reference>
<keyword evidence="2" id="KW-0418">Kinase</keyword>
<name>A0ABZ0S3D6_9BACI</name>
<proteinExistence type="predicted"/>
<dbReference type="Pfam" id="PF00485">
    <property type="entry name" value="PRK"/>
    <property type="match status" value="1"/>
</dbReference>
<dbReference type="SUPFAM" id="SSF52540">
    <property type="entry name" value="P-loop containing nucleoside triphosphate hydrolases"/>
    <property type="match status" value="1"/>
</dbReference>
<dbReference type="NCBIfam" id="NF005807">
    <property type="entry name" value="PRK07667.1"/>
    <property type="match status" value="1"/>
</dbReference>
<dbReference type="InterPro" id="IPR027417">
    <property type="entry name" value="P-loop_NTPase"/>
</dbReference>
<dbReference type="RefSeq" id="WP_319838236.1">
    <property type="nucleotide sequence ID" value="NZ_CP137624.1"/>
</dbReference>
<feature type="domain" description="Phosphoribulokinase/uridine kinase" evidence="1">
    <location>
        <begin position="23"/>
        <end position="161"/>
    </location>
</feature>
<dbReference type="Proteomes" id="UP001322664">
    <property type="component" value="Chromosome"/>
</dbReference>
<evidence type="ECO:0000313" key="2">
    <source>
        <dbReference type="EMBL" id="WPK13793.1"/>
    </source>
</evidence>
<dbReference type="GO" id="GO:0016301">
    <property type="term" value="F:kinase activity"/>
    <property type="evidence" value="ECO:0007669"/>
    <property type="project" value="UniProtKB-KW"/>
</dbReference>
<accession>A0ABZ0S3D6</accession>
<dbReference type="Gene3D" id="3.40.50.300">
    <property type="entry name" value="P-loop containing nucleotide triphosphate hydrolases"/>
    <property type="match status" value="1"/>
</dbReference>
<dbReference type="InterPro" id="IPR006083">
    <property type="entry name" value="PRK/URK"/>
</dbReference>
<gene>
    <name evidence="2" type="ORF">R6U77_09070</name>
</gene>
<protein>
    <submittedName>
        <fullName evidence="2">Kinase</fullName>
    </submittedName>
</protein>
<dbReference type="EMBL" id="CP137624">
    <property type="protein sequence ID" value="WPK13793.1"/>
    <property type="molecule type" value="Genomic_DNA"/>
</dbReference>
<dbReference type="PANTHER" id="PTHR10285">
    <property type="entry name" value="URIDINE KINASE"/>
    <property type="match status" value="1"/>
</dbReference>
<evidence type="ECO:0000259" key="1">
    <source>
        <dbReference type="Pfam" id="PF00485"/>
    </source>
</evidence>
<sequence>MNHSIMQNMKEAYKKHSLDRPFIVAIDGLSGSGKTTIVQQFEKEKDVVIIHIDDHIVERKLRYHTQHAEWYEYYQLQWDINYLKENLFKKLHANDRQLWLPFYNRETDSSINKAIPIPPHCIVIIEGIFLLREEWRRFYDYIIFLNCTKEIRHERALQRDKYLGNLEQRLNTYKNRYWPAEEHYLKEHNPLKLAHSIYSGN</sequence>
<organism evidence="2 3">
    <name type="scientific">Lysinibacillus louembei</name>
    <dbReference type="NCBI Taxonomy" id="1470088"/>
    <lineage>
        <taxon>Bacteria</taxon>
        <taxon>Bacillati</taxon>
        <taxon>Bacillota</taxon>
        <taxon>Bacilli</taxon>
        <taxon>Bacillales</taxon>
        <taxon>Bacillaceae</taxon>
        <taxon>Lysinibacillus</taxon>
    </lineage>
</organism>